<dbReference type="Proteomes" id="UP000199515">
    <property type="component" value="Unassembled WGS sequence"/>
</dbReference>
<evidence type="ECO:0000313" key="10">
    <source>
        <dbReference type="Proteomes" id="UP000199515"/>
    </source>
</evidence>
<dbReference type="GO" id="GO:0020037">
    <property type="term" value="F:heme binding"/>
    <property type="evidence" value="ECO:0007669"/>
    <property type="project" value="InterPro"/>
</dbReference>
<dbReference type="GO" id="GO:0016705">
    <property type="term" value="F:oxidoreductase activity, acting on paired donors, with incorporation or reduction of molecular oxygen"/>
    <property type="evidence" value="ECO:0007669"/>
    <property type="project" value="InterPro"/>
</dbReference>
<dbReference type="FunFam" id="1.10.630.10:FF:000018">
    <property type="entry name" value="Cytochrome P450 monooxygenase"/>
    <property type="match status" value="1"/>
</dbReference>
<dbReference type="PANTHER" id="PTHR46696:SF6">
    <property type="entry name" value="P450, PUTATIVE (EUROFUNG)-RELATED"/>
    <property type="match status" value="1"/>
</dbReference>
<comment type="pathway">
    <text evidence="1">Antibiotic biosynthesis; vancomycin biosynthesis.</text>
</comment>
<comment type="function">
    <text evidence="8">Involved in the coupling of aromatic side chains of the heptapeptide of vancomycin.</text>
</comment>
<name>A0A1H2TRS6_9PSEU</name>
<dbReference type="Gene3D" id="1.10.630.10">
    <property type="entry name" value="Cytochrome P450"/>
    <property type="match status" value="1"/>
</dbReference>
<keyword evidence="10" id="KW-1185">Reference proteome</keyword>
<dbReference type="PANTHER" id="PTHR46696">
    <property type="entry name" value="P450, PUTATIVE (EUROFUNG)-RELATED"/>
    <property type="match status" value="1"/>
</dbReference>
<dbReference type="InterPro" id="IPR036396">
    <property type="entry name" value="Cyt_P450_sf"/>
</dbReference>
<evidence type="ECO:0000256" key="5">
    <source>
        <dbReference type="ARBA" id="ARBA00023002"/>
    </source>
</evidence>
<evidence type="ECO:0000313" key="9">
    <source>
        <dbReference type="EMBL" id="SDW46561.1"/>
    </source>
</evidence>
<evidence type="ECO:0000256" key="8">
    <source>
        <dbReference type="ARBA" id="ARBA00055433"/>
    </source>
</evidence>
<evidence type="ECO:0000256" key="2">
    <source>
        <dbReference type="ARBA" id="ARBA00010617"/>
    </source>
</evidence>
<dbReference type="EMBL" id="FNON01000001">
    <property type="protein sequence ID" value="SDW46561.1"/>
    <property type="molecule type" value="Genomic_DNA"/>
</dbReference>
<gene>
    <name evidence="9" type="ORF">SAMN05421504_101659</name>
</gene>
<dbReference type="OrthoDB" id="141712at2"/>
<evidence type="ECO:0000256" key="6">
    <source>
        <dbReference type="ARBA" id="ARBA00023004"/>
    </source>
</evidence>
<organism evidence="9 10">
    <name type="scientific">Amycolatopsis xylanica</name>
    <dbReference type="NCBI Taxonomy" id="589385"/>
    <lineage>
        <taxon>Bacteria</taxon>
        <taxon>Bacillati</taxon>
        <taxon>Actinomycetota</taxon>
        <taxon>Actinomycetes</taxon>
        <taxon>Pseudonocardiales</taxon>
        <taxon>Pseudonocardiaceae</taxon>
        <taxon>Amycolatopsis</taxon>
    </lineage>
</organism>
<dbReference type="SUPFAM" id="SSF48264">
    <property type="entry name" value="Cytochrome P450"/>
    <property type="match status" value="1"/>
</dbReference>
<evidence type="ECO:0000256" key="7">
    <source>
        <dbReference type="ARBA" id="ARBA00023033"/>
    </source>
</evidence>
<dbReference type="InterPro" id="IPR002397">
    <property type="entry name" value="Cyt_P450_B"/>
</dbReference>
<evidence type="ECO:0000256" key="4">
    <source>
        <dbReference type="ARBA" id="ARBA00022723"/>
    </source>
</evidence>
<dbReference type="STRING" id="589385.SAMN05421504_101659"/>
<dbReference type="GO" id="GO:0005506">
    <property type="term" value="F:iron ion binding"/>
    <property type="evidence" value="ECO:0007669"/>
    <property type="project" value="InterPro"/>
</dbReference>
<keyword evidence="3" id="KW-0349">Heme</keyword>
<dbReference type="InterPro" id="IPR001128">
    <property type="entry name" value="Cyt_P450"/>
</dbReference>
<evidence type="ECO:0000256" key="3">
    <source>
        <dbReference type="ARBA" id="ARBA00022617"/>
    </source>
</evidence>
<dbReference type="Pfam" id="PF00067">
    <property type="entry name" value="p450"/>
    <property type="match status" value="2"/>
</dbReference>
<dbReference type="GO" id="GO:0004497">
    <property type="term" value="F:monooxygenase activity"/>
    <property type="evidence" value="ECO:0007669"/>
    <property type="project" value="UniProtKB-KW"/>
</dbReference>
<keyword evidence="6" id="KW-0408">Iron</keyword>
<comment type="similarity">
    <text evidence="2">Belongs to the cytochrome P450 family.</text>
</comment>
<dbReference type="CDD" id="cd11031">
    <property type="entry name" value="Cyp158A-like"/>
    <property type="match status" value="1"/>
</dbReference>
<sequence length="393" mass="43645">MSCEPAAYPFNNSEGLEISDIYAKARESGTLLRVQLAYGEPAWLVTRYADARFVYGDNRFSRSMALERDQPRQVPETLDEGLMSMDPPENTRLRGLVAKALTARRVEQLRPWIRSLAEGLLDGLMAKGDTAELAVEYGLALPGAVICELFGVPKSDHGDFIKWSNATVSSEGLTTEQAAEYRATQYEYMMRAIAERRERPTDDLLSGLIEARDEQDKLSEFELVASSLGLLFGGYETVASQIPNFTLLLLENPEEWQRLIDDPGLIPNAIEELTRFVPLGTGASFARYATEDVRIGDVLVKRGEPVLVSIGAANLDPAQFDEPGELRLDRKQVQHLGYGHGPHHCPGAALARCELQEALRALTVKMPKLRLAGELVWKKGMMVRAPKVMPVTW</sequence>
<dbReference type="AlphaFoldDB" id="A0A1H2TRS6"/>
<dbReference type="PRINTS" id="PR00359">
    <property type="entry name" value="BP450"/>
</dbReference>
<proteinExistence type="inferred from homology"/>
<keyword evidence="4" id="KW-0479">Metal-binding</keyword>
<reference evidence="9 10" key="1">
    <citation type="submission" date="2016-10" db="EMBL/GenBank/DDBJ databases">
        <authorList>
            <person name="de Groot N.N."/>
        </authorList>
    </citation>
    <scope>NUCLEOTIDE SEQUENCE [LARGE SCALE GENOMIC DNA]</scope>
    <source>
        <strain evidence="9 10">CPCC 202699</strain>
    </source>
</reference>
<keyword evidence="5" id="KW-0560">Oxidoreductase</keyword>
<keyword evidence="7" id="KW-0503">Monooxygenase</keyword>
<evidence type="ECO:0000256" key="1">
    <source>
        <dbReference type="ARBA" id="ARBA00004660"/>
    </source>
</evidence>
<accession>A0A1H2TRS6</accession>
<protein>
    <submittedName>
        <fullName evidence="9">Cytochrome P450</fullName>
    </submittedName>
</protein>